<sequence length="108" mass="12144">MRKSGEWMVLWDDRILEICRNDEDNVCSVGDLADHEHIRISQPSVSRRCKKLAEHGLLRKVGDGVYLLTERGEGYLDGKINTYEDQPDKVPETDDEDSGVSSPSSPSP</sequence>
<dbReference type="RefSeq" id="WP_159764441.1">
    <property type="nucleotide sequence ID" value="NZ_WUUT01000004.1"/>
</dbReference>
<gene>
    <name evidence="3" type="ORF">GRX03_11990</name>
</gene>
<accession>A0A6B0TBP3</accession>
<dbReference type="Gene3D" id="1.10.10.10">
    <property type="entry name" value="Winged helix-like DNA-binding domain superfamily/Winged helix DNA-binding domain"/>
    <property type="match status" value="1"/>
</dbReference>
<dbReference type="InterPro" id="IPR036390">
    <property type="entry name" value="WH_DNA-bd_sf"/>
</dbReference>
<comment type="caution">
    <text evidence="3">The sequence shown here is derived from an EMBL/GenBank/DDBJ whole genome shotgun (WGS) entry which is preliminary data.</text>
</comment>
<dbReference type="CDD" id="cd00090">
    <property type="entry name" value="HTH_ARSR"/>
    <property type="match status" value="1"/>
</dbReference>
<evidence type="ECO:0000256" key="1">
    <source>
        <dbReference type="SAM" id="MobiDB-lite"/>
    </source>
</evidence>
<dbReference type="EMBL" id="WUUT01000004">
    <property type="protein sequence ID" value="MXR52320.1"/>
    <property type="molecule type" value="Genomic_DNA"/>
</dbReference>
<evidence type="ECO:0000259" key="2">
    <source>
        <dbReference type="Pfam" id="PF12802"/>
    </source>
</evidence>
<dbReference type="InterPro" id="IPR011991">
    <property type="entry name" value="ArsR-like_HTH"/>
</dbReference>
<reference evidence="3 4" key="1">
    <citation type="submission" date="2019-12" db="EMBL/GenBank/DDBJ databases">
        <title>Isolation and characterization of three novel carbon monoxide-oxidizing members of Halobacteria from salione crusts and soils.</title>
        <authorList>
            <person name="Myers M.R."/>
            <person name="King G.M."/>
        </authorList>
    </citation>
    <scope>NUCLEOTIDE SEQUENCE [LARGE SCALE GENOMIC DNA]</scope>
    <source>
        <strain evidence="3 4">WSH3</strain>
    </source>
</reference>
<dbReference type="InterPro" id="IPR036388">
    <property type="entry name" value="WH-like_DNA-bd_sf"/>
</dbReference>
<feature type="region of interest" description="Disordered" evidence="1">
    <location>
        <begin position="77"/>
        <end position="108"/>
    </location>
</feature>
<dbReference type="AlphaFoldDB" id="A0A6B0TBP3"/>
<feature type="domain" description="HTH marR-type" evidence="2">
    <location>
        <begin position="16"/>
        <end position="63"/>
    </location>
</feature>
<dbReference type="OrthoDB" id="285635at2157"/>
<dbReference type="Proteomes" id="UP000466535">
    <property type="component" value="Unassembled WGS sequence"/>
</dbReference>
<evidence type="ECO:0000313" key="3">
    <source>
        <dbReference type="EMBL" id="MXR52320.1"/>
    </source>
</evidence>
<dbReference type="Pfam" id="PF12802">
    <property type="entry name" value="MarR_2"/>
    <property type="match status" value="1"/>
</dbReference>
<dbReference type="SUPFAM" id="SSF46785">
    <property type="entry name" value="Winged helix' DNA-binding domain"/>
    <property type="match status" value="1"/>
</dbReference>
<protein>
    <submittedName>
        <fullName evidence="3">MarR family transcriptional regulator</fullName>
    </submittedName>
</protein>
<proteinExistence type="predicted"/>
<organism evidence="3 4">
    <name type="scientific">Halovenus carboxidivorans</name>
    <dbReference type="NCBI Taxonomy" id="2692199"/>
    <lineage>
        <taxon>Archaea</taxon>
        <taxon>Methanobacteriati</taxon>
        <taxon>Methanobacteriota</taxon>
        <taxon>Stenosarchaea group</taxon>
        <taxon>Halobacteria</taxon>
        <taxon>Halobacteriales</taxon>
        <taxon>Haloarculaceae</taxon>
        <taxon>Halovenus</taxon>
    </lineage>
</organism>
<dbReference type="InterPro" id="IPR000835">
    <property type="entry name" value="HTH_MarR-typ"/>
</dbReference>
<keyword evidence="4" id="KW-1185">Reference proteome</keyword>
<name>A0A6B0TBP3_9EURY</name>
<evidence type="ECO:0000313" key="4">
    <source>
        <dbReference type="Proteomes" id="UP000466535"/>
    </source>
</evidence>
<dbReference type="GO" id="GO:0003700">
    <property type="term" value="F:DNA-binding transcription factor activity"/>
    <property type="evidence" value="ECO:0007669"/>
    <property type="project" value="InterPro"/>
</dbReference>